<dbReference type="EMBL" id="JASPKZ010003077">
    <property type="protein sequence ID" value="KAJ9594051.1"/>
    <property type="molecule type" value="Genomic_DNA"/>
</dbReference>
<name>A0AAD8A7P3_DIPPU</name>
<evidence type="ECO:0000313" key="3">
    <source>
        <dbReference type="Proteomes" id="UP001233999"/>
    </source>
</evidence>
<dbReference type="AlphaFoldDB" id="A0AAD8A7P3"/>
<reference evidence="2" key="1">
    <citation type="journal article" date="2023" name="IScience">
        <title>Live-bearing cockroach genome reveals convergent evolutionary mechanisms linked to viviparity in insects and beyond.</title>
        <authorList>
            <person name="Fouks B."/>
            <person name="Harrison M.C."/>
            <person name="Mikhailova A.A."/>
            <person name="Marchal E."/>
            <person name="English S."/>
            <person name="Carruthers M."/>
            <person name="Jennings E.C."/>
            <person name="Chiamaka E.L."/>
            <person name="Frigard R.A."/>
            <person name="Pippel M."/>
            <person name="Attardo G.M."/>
            <person name="Benoit J.B."/>
            <person name="Bornberg-Bauer E."/>
            <person name="Tobe S.S."/>
        </authorList>
    </citation>
    <scope>NUCLEOTIDE SEQUENCE</scope>
    <source>
        <strain evidence="2">Stay&amp;Tobe</strain>
    </source>
</reference>
<accession>A0AAD8A7P3</accession>
<keyword evidence="3" id="KW-1185">Reference proteome</keyword>
<evidence type="ECO:0000313" key="2">
    <source>
        <dbReference type="EMBL" id="KAJ9594051.1"/>
    </source>
</evidence>
<feature type="signal peptide" evidence="1">
    <location>
        <begin position="1"/>
        <end position="29"/>
    </location>
</feature>
<feature type="non-terminal residue" evidence="2">
    <location>
        <position position="121"/>
    </location>
</feature>
<evidence type="ECO:0000256" key="1">
    <source>
        <dbReference type="SAM" id="SignalP"/>
    </source>
</evidence>
<comment type="caution">
    <text evidence="2">The sequence shown here is derived from an EMBL/GenBank/DDBJ whole genome shotgun (WGS) entry which is preliminary data.</text>
</comment>
<feature type="non-terminal residue" evidence="2">
    <location>
        <position position="1"/>
    </location>
</feature>
<feature type="chain" id="PRO_5042183334" evidence="1">
    <location>
        <begin position="30"/>
        <end position="121"/>
    </location>
</feature>
<reference evidence="2" key="2">
    <citation type="submission" date="2023-05" db="EMBL/GenBank/DDBJ databases">
        <authorList>
            <person name="Fouks B."/>
        </authorList>
    </citation>
    <scope>NUCLEOTIDE SEQUENCE</scope>
    <source>
        <strain evidence="2">Stay&amp;Tobe</strain>
        <tissue evidence="2">Testes</tissue>
    </source>
</reference>
<gene>
    <name evidence="2" type="ORF">L9F63_014528</name>
</gene>
<dbReference type="Proteomes" id="UP001233999">
    <property type="component" value="Unassembled WGS sequence"/>
</dbReference>
<sequence length="121" mass="13103">YLKFLTSNSLYSLCVVLILTPFGAQETRANRLKGGHRPAIRGPSCPYRTPAFSVLYSGGLVEQIASMEVVEGTALPFGAQVVPTALPLFPFCILADSSSKSPQWRWCCSLLPSGPKKTRAN</sequence>
<organism evidence="2 3">
    <name type="scientific">Diploptera punctata</name>
    <name type="common">Pacific beetle cockroach</name>
    <dbReference type="NCBI Taxonomy" id="6984"/>
    <lineage>
        <taxon>Eukaryota</taxon>
        <taxon>Metazoa</taxon>
        <taxon>Ecdysozoa</taxon>
        <taxon>Arthropoda</taxon>
        <taxon>Hexapoda</taxon>
        <taxon>Insecta</taxon>
        <taxon>Pterygota</taxon>
        <taxon>Neoptera</taxon>
        <taxon>Polyneoptera</taxon>
        <taxon>Dictyoptera</taxon>
        <taxon>Blattodea</taxon>
        <taxon>Blaberoidea</taxon>
        <taxon>Blaberidae</taxon>
        <taxon>Diplopterinae</taxon>
        <taxon>Diploptera</taxon>
    </lineage>
</organism>
<protein>
    <submittedName>
        <fullName evidence="2">Uncharacterized protein</fullName>
    </submittedName>
</protein>
<keyword evidence="1" id="KW-0732">Signal</keyword>
<proteinExistence type="predicted"/>